<feature type="domain" description="Glucose/Sorbosone dehydrogenase" evidence="1">
    <location>
        <begin position="149"/>
        <end position="259"/>
    </location>
</feature>
<dbReference type="AlphaFoldDB" id="A0A6J4UL95"/>
<name>A0A6J4UL95_9ACTN</name>
<reference evidence="2" key="1">
    <citation type="submission" date="2020-02" db="EMBL/GenBank/DDBJ databases">
        <authorList>
            <person name="Meier V. D."/>
        </authorList>
    </citation>
    <scope>NUCLEOTIDE SEQUENCE</scope>
    <source>
        <strain evidence="2">AVDCRST_MAG79</strain>
    </source>
</reference>
<dbReference type="InterPro" id="IPR011042">
    <property type="entry name" value="6-blade_b-propeller_TolB-like"/>
</dbReference>
<gene>
    <name evidence="2" type="ORF">AVDCRST_MAG79-2905</name>
</gene>
<organism evidence="2">
    <name type="scientific">uncultured Thermoleophilia bacterium</name>
    <dbReference type="NCBI Taxonomy" id="1497501"/>
    <lineage>
        <taxon>Bacteria</taxon>
        <taxon>Bacillati</taxon>
        <taxon>Actinomycetota</taxon>
        <taxon>Thermoleophilia</taxon>
        <taxon>environmental samples</taxon>
    </lineage>
</organism>
<dbReference type="SUPFAM" id="SSF50952">
    <property type="entry name" value="Soluble quinoprotein glucose dehydrogenase"/>
    <property type="match status" value="1"/>
</dbReference>
<dbReference type="Pfam" id="PF07995">
    <property type="entry name" value="GSDH"/>
    <property type="match status" value="1"/>
</dbReference>
<dbReference type="PANTHER" id="PTHR33546">
    <property type="entry name" value="LARGE, MULTIFUNCTIONAL SECRETED PROTEIN-RELATED"/>
    <property type="match status" value="1"/>
</dbReference>
<sequence length="354" mass="38005">MIAPTQGLAAPRVPPAFRIAPYTAASIPEATALARSPSGTLYVTTQRGVVRSIARPGARPRLFVRGLRDSTLGVTFLRGRVYVSDLGRVVAIPDAAGDGVPDGPARVILGGLPTGRHQNDAVVSGPGGRLFLGVGSTCDACRERHPWSGTILSFRPDGGDVRVVARGLRNPYGLAFDAAGRLWATDEGRDEPDGVPEELNRIVPGGRYGWPDCWGRGGGRRCAGTRPATVTYEPHSAVTGLSFAAGRWGAAYRGNAFIAHWGTYRGRRHGRYVTRTRLTPRGPVVSRFVTGLDHPIATLFEPGGALLVADYGTGRIWRVTRRALPRARPARASWFGCGVWEPIRTATLWPCTSR</sequence>
<dbReference type="Gene3D" id="2.120.10.30">
    <property type="entry name" value="TolB, C-terminal domain"/>
    <property type="match status" value="1"/>
</dbReference>
<dbReference type="InterPro" id="IPR012938">
    <property type="entry name" value="Glc/Sorbosone_DH"/>
</dbReference>
<protein>
    <recommendedName>
        <fullName evidence="1">Glucose/Sorbosone dehydrogenase domain-containing protein</fullName>
    </recommendedName>
</protein>
<proteinExistence type="predicted"/>
<evidence type="ECO:0000313" key="2">
    <source>
        <dbReference type="EMBL" id="CAA9553719.1"/>
    </source>
</evidence>
<evidence type="ECO:0000259" key="1">
    <source>
        <dbReference type="Pfam" id="PF07995"/>
    </source>
</evidence>
<dbReference type="EMBL" id="CADCWC010000459">
    <property type="protein sequence ID" value="CAA9553719.1"/>
    <property type="molecule type" value="Genomic_DNA"/>
</dbReference>
<dbReference type="PANTHER" id="PTHR33546:SF1">
    <property type="entry name" value="LARGE, MULTIFUNCTIONAL SECRETED PROTEIN"/>
    <property type="match status" value="1"/>
</dbReference>
<accession>A0A6J4UL95</accession>
<dbReference type="InterPro" id="IPR011041">
    <property type="entry name" value="Quinoprot_gluc/sorb_DH_b-prop"/>
</dbReference>